<dbReference type="SUPFAM" id="SSF54506">
    <property type="entry name" value="Diaminopimelate epimerase-like"/>
    <property type="match status" value="1"/>
</dbReference>
<reference evidence="12" key="1">
    <citation type="submission" date="2016-10" db="EMBL/GenBank/DDBJ databases">
        <authorList>
            <person name="Varghese N."/>
            <person name="Submissions S."/>
        </authorList>
    </citation>
    <scope>NUCLEOTIDE SEQUENCE [LARGE SCALE GENOMIC DNA]</scope>
    <source>
        <strain evidence="12">NRRL B-51270</strain>
    </source>
</reference>
<keyword evidence="5 9" id="KW-0028">Amino-acid biosynthesis</keyword>
<feature type="active site" description="Proton acceptor" evidence="9">
    <location>
        <position position="219"/>
    </location>
</feature>
<proteinExistence type="inferred from homology"/>
<evidence type="ECO:0000256" key="4">
    <source>
        <dbReference type="ARBA" id="ARBA00022490"/>
    </source>
</evidence>
<name>A0A1H1YBG3_9GAMM</name>
<feature type="binding site" evidence="9">
    <location>
        <begin position="220"/>
        <end position="221"/>
    </location>
    <ligand>
        <name>substrate</name>
    </ligand>
</feature>
<dbReference type="HAMAP" id="MF_00197">
    <property type="entry name" value="DAP_epimerase"/>
    <property type="match status" value="1"/>
</dbReference>
<evidence type="ECO:0000256" key="2">
    <source>
        <dbReference type="ARBA" id="ARBA00010219"/>
    </source>
</evidence>
<feature type="binding site" evidence="9">
    <location>
        <begin position="210"/>
        <end position="211"/>
    </location>
    <ligand>
        <name>substrate</name>
    </ligand>
</feature>
<dbReference type="Proteomes" id="UP000243207">
    <property type="component" value="Chromosome I"/>
</dbReference>
<dbReference type="InterPro" id="IPR001653">
    <property type="entry name" value="DAP_epimerase_DapF"/>
</dbReference>
<feature type="binding site" evidence="9">
    <location>
        <position position="46"/>
    </location>
    <ligand>
        <name>substrate</name>
    </ligand>
</feature>
<feature type="site" description="Important for dimerization" evidence="9">
    <location>
        <position position="270"/>
    </location>
</feature>
<dbReference type="OrthoDB" id="9805408at2"/>
<accession>A0A1H1YBG3</accession>
<feature type="binding site" evidence="9">
    <location>
        <position position="192"/>
    </location>
    <ligand>
        <name>substrate</name>
    </ligand>
</feature>
<comment type="subunit">
    <text evidence="9">Homodimer.</text>
</comment>
<evidence type="ECO:0000256" key="9">
    <source>
        <dbReference type="HAMAP-Rule" id="MF_00197"/>
    </source>
</evidence>
<dbReference type="RefSeq" id="WP_093396606.1">
    <property type="nucleotide sequence ID" value="NZ_LT629736.1"/>
</dbReference>
<evidence type="ECO:0000313" key="12">
    <source>
        <dbReference type="Proteomes" id="UP000243207"/>
    </source>
</evidence>
<feature type="binding site" evidence="9">
    <location>
        <begin position="76"/>
        <end position="77"/>
    </location>
    <ligand>
        <name>substrate</name>
    </ligand>
</feature>
<dbReference type="PANTHER" id="PTHR31689">
    <property type="entry name" value="DIAMINOPIMELATE EPIMERASE, CHLOROPLASTIC"/>
    <property type="match status" value="1"/>
</dbReference>
<comment type="subcellular location">
    <subcellularLocation>
        <location evidence="9">Cytoplasm</location>
    </subcellularLocation>
</comment>
<evidence type="ECO:0000256" key="3">
    <source>
        <dbReference type="ARBA" id="ARBA00013080"/>
    </source>
</evidence>
<evidence type="ECO:0000313" key="11">
    <source>
        <dbReference type="EMBL" id="SDT18868.1"/>
    </source>
</evidence>
<comment type="similarity">
    <text evidence="2 9">Belongs to the diaminopimelate epimerase family.</text>
</comment>
<comment type="catalytic activity">
    <reaction evidence="8 9">
        <text>(2S,6S)-2,6-diaminopimelate = meso-2,6-diaminopimelate</text>
        <dbReference type="Rhea" id="RHEA:15393"/>
        <dbReference type="ChEBI" id="CHEBI:57609"/>
        <dbReference type="ChEBI" id="CHEBI:57791"/>
        <dbReference type="EC" id="5.1.1.7"/>
    </reaction>
</comment>
<dbReference type="EMBL" id="LT629736">
    <property type="protein sequence ID" value="SDT18868.1"/>
    <property type="molecule type" value="Genomic_DNA"/>
</dbReference>
<evidence type="ECO:0000256" key="5">
    <source>
        <dbReference type="ARBA" id="ARBA00022605"/>
    </source>
</evidence>
<keyword evidence="7 9" id="KW-0413">Isomerase</keyword>
<feature type="site" description="Could be important to modulate the pK values of the two catalytic cysteine residues" evidence="9">
    <location>
        <position position="210"/>
    </location>
</feature>
<dbReference type="AlphaFoldDB" id="A0A1H1YBG3"/>
<dbReference type="NCBIfam" id="TIGR00652">
    <property type="entry name" value="DapF"/>
    <property type="match status" value="1"/>
</dbReference>
<dbReference type="Gene3D" id="3.10.310.10">
    <property type="entry name" value="Diaminopimelate Epimerase, Chain A, domain 1"/>
    <property type="match status" value="2"/>
</dbReference>
<feature type="binding site" evidence="9">
    <location>
        <position position="159"/>
    </location>
    <ligand>
        <name>substrate</name>
    </ligand>
</feature>
<dbReference type="EC" id="5.1.1.7" evidence="3 9"/>
<keyword evidence="6 9" id="KW-0457">Lysine biosynthesis</keyword>
<gene>
    <name evidence="9" type="primary">dapF</name>
    <name evidence="11" type="ORF">SAMN05216421_3108</name>
</gene>
<dbReference type="FunFam" id="3.10.310.10:FF:000001">
    <property type="entry name" value="Diaminopimelate epimerase"/>
    <property type="match status" value="1"/>
</dbReference>
<feature type="active site" description="Proton donor" evidence="9">
    <location>
        <position position="75"/>
    </location>
</feature>
<dbReference type="Pfam" id="PF01678">
    <property type="entry name" value="DAP_epimerase"/>
    <property type="match status" value="2"/>
</dbReference>
<evidence type="ECO:0000256" key="1">
    <source>
        <dbReference type="ARBA" id="ARBA00005196"/>
    </source>
</evidence>
<evidence type="ECO:0000256" key="8">
    <source>
        <dbReference type="ARBA" id="ARBA00051712"/>
    </source>
</evidence>
<dbReference type="UniPathway" id="UPA00034">
    <property type="reaction ID" value="UER00025"/>
</dbReference>
<feature type="binding site" evidence="9">
    <location>
        <position position="13"/>
    </location>
    <ligand>
        <name>substrate</name>
    </ligand>
</feature>
<dbReference type="GO" id="GO:0005829">
    <property type="term" value="C:cytosol"/>
    <property type="evidence" value="ECO:0007669"/>
    <property type="project" value="TreeGrafter"/>
</dbReference>
<evidence type="ECO:0000256" key="7">
    <source>
        <dbReference type="ARBA" id="ARBA00023235"/>
    </source>
</evidence>
<dbReference type="PROSITE" id="PS01326">
    <property type="entry name" value="DAP_EPIMERASE"/>
    <property type="match status" value="1"/>
</dbReference>
<evidence type="ECO:0000256" key="10">
    <source>
        <dbReference type="PROSITE-ProRule" id="PRU10125"/>
    </source>
</evidence>
<comment type="pathway">
    <text evidence="1 9">Amino-acid biosynthesis; L-lysine biosynthesis via DAP pathway; DL-2,6-diaminopimelate from LL-2,6-diaminopimelate: step 1/1.</text>
</comment>
<dbReference type="PANTHER" id="PTHR31689:SF0">
    <property type="entry name" value="DIAMINOPIMELATE EPIMERASE"/>
    <property type="match status" value="1"/>
</dbReference>
<evidence type="ECO:0000256" key="6">
    <source>
        <dbReference type="ARBA" id="ARBA00023154"/>
    </source>
</evidence>
<keyword evidence="12" id="KW-1185">Reference proteome</keyword>
<feature type="binding site" evidence="9">
    <location>
        <position position="66"/>
    </location>
    <ligand>
        <name>substrate</name>
    </ligand>
</feature>
<feature type="active site" evidence="10">
    <location>
        <position position="75"/>
    </location>
</feature>
<dbReference type="InterPro" id="IPR018510">
    <property type="entry name" value="DAP_epimerase_AS"/>
</dbReference>
<dbReference type="GO" id="GO:0009089">
    <property type="term" value="P:lysine biosynthetic process via diaminopimelate"/>
    <property type="evidence" value="ECO:0007669"/>
    <property type="project" value="UniProtKB-UniRule"/>
</dbReference>
<dbReference type="STRING" id="487184.SAMN05216421_3108"/>
<dbReference type="GO" id="GO:0008837">
    <property type="term" value="F:diaminopimelate epimerase activity"/>
    <property type="evidence" value="ECO:0007669"/>
    <property type="project" value="UniProtKB-UniRule"/>
</dbReference>
<protein>
    <recommendedName>
        <fullName evidence="3 9">Diaminopimelate epimerase</fullName>
        <shortName evidence="9">DAP epimerase</shortName>
        <ecNumber evidence="3 9">5.1.1.7</ecNumber>
    </recommendedName>
    <alternativeName>
        <fullName evidence="9">PLP-independent amino acid racemase</fullName>
    </alternativeName>
</protein>
<sequence>MLLRFTKMHGLGNDFMVIDLVTQQAQLSPRLIRQWSDRHTGIGFDQLLVVEPPGQPDVDFRYRIFNADGSEVEQCGNGARCFARFVQDKRLTAKSEIHVETSGGLITLSVRDDGQVTVNMGAPRFTPADIPFQADQEALTYPLEVDGQLYDVAAVSMGNPHCVALVSDLQQLPLAQLGPLFENHARFPKRVNAGFMQIVDKHHARLRVFERGVGETQACGTGACAAAVAGIRAGHVVSPVTIELPGGPLQIEWAGPGQPVMMTGPAVRVYEGQIRV</sequence>
<organism evidence="11 12">
    <name type="scientific">Halopseudomonas xinjiangensis</name>
    <dbReference type="NCBI Taxonomy" id="487184"/>
    <lineage>
        <taxon>Bacteria</taxon>
        <taxon>Pseudomonadati</taxon>
        <taxon>Pseudomonadota</taxon>
        <taxon>Gammaproteobacteria</taxon>
        <taxon>Pseudomonadales</taxon>
        <taxon>Pseudomonadaceae</taxon>
        <taxon>Halopseudomonas</taxon>
    </lineage>
</organism>
<feature type="site" description="Could be important to modulate the pK values of the two catalytic cysteine residues" evidence="9">
    <location>
        <position position="161"/>
    </location>
</feature>
<comment type="function">
    <text evidence="9">Catalyzes the stereoinversion of LL-2,6-diaminopimelate (L,L-DAP) to meso-diaminopimelate (meso-DAP), a precursor of L-lysine and an essential component of the bacterial peptidoglycan.</text>
</comment>
<keyword evidence="4 9" id="KW-0963">Cytoplasm</keyword>